<feature type="region of interest" description="Disordered" evidence="1">
    <location>
        <begin position="760"/>
        <end position="782"/>
    </location>
</feature>
<organism evidence="2 3">
    <name type="scientific">Trichonephila inaurata madagascariensis</name>
    <dbReference type="NCBI Taxonomy" id="2747483"/>
    <lineage>
        <taxon>Eukaryota</taxon>
        <taxon>Metazoa</taxon>
        <taxon>Ecdysozoa</taxon>
        <taxon>Arthropoda</taxon>
        <taxon>Chelicerata</taxon>
        <taxon>Arachnida</taxon>
        <taxon>Araneae</taxon>
        <taxon>Araneomorphae</taxon>
        <taxon>Entelegynae</taxon>
        <taxon>Araneoidea</taxon>
        <taxon>Nephilidae</taxon>
        <taxon>Trichonephila</taxon>
        <taxon>Trichonephila inaurata</taxon>
    </lineage>
</organism>
<evidence type="ECO:0000313" key="3">
    <source>
        <dbReference type="Proteomes" id="UP000886998"/>
    </source>
</evidence>
<dbReference type="AlphaFoldDB" id="A0A8X7BWP1"/>
<feature type="compositionally biased region" description="Low complexity" evidence="1">
    <location>
        <begin position="1"/>
        <end position="14"/>
    </location>
</feature>
<protein>
    <submittedName>
        <fullName evidence="2">Uncharacterized protein</fullName>
    </submittedName>
</protein>
<evidence type="ECO:0000256" key="1">
    <source>
        <dbReference type="SAM" id="MobiDB-lite"/>
    </source>
</evidence>
<accession>A0A8X7BWP1</accession>
<feature type="region of interest" description="Disordered" evidence="1">
    <location>
        <begin position="1"/>
        <end position="22"/>
    </location>
</feature>
<feature type="compositionally biased region" description="Basic and acidic residues" evidence="1">
    <location>
        <begin position="580"/>
        <end position="601"/>
    </location>
</feature>
<proteinExistence type="predicted"/>
<feature type="compositionally biased region" description="Polar residues" evidence="1">
    <location>
        <begin position="283"/>
        <end position="294"/>
    </location>
</feature>
<feature type="region of interest" description="Disordered" evidence="1">
    <location>
        <begin position="620"/>
        <end position="713"/>
    </location>
</feature>
<dbReference type="EMBL" id="BMAV01005535">
    <property type="protein sequence ID" value="GFY46680.1"/>
    <property type="molecule type" value="Genomic_DNA"/>
</dbReference>
<gene>
    <name evidence="2" type="primary">AVEN_241374_1</name>
    <name evidence="2" type="ORF">TNIN_248911</name>
</gene>
<feature type="region of interest" description="Disordered" evidence="1">
    <location>
        <begin position="507"/>
        <end position="548"/>
    </location>
</feature>
<feature type="region of interest" description="Disordered" evidence="1">
    <location>
        <begin position="562"/>
        <end position="601"/>
    </location>
</feature>
<feature type="compositionally biased region" description="Basic and acidic residues" evidence="1">
    <location>
        <begin position="689"/>
        <end position="706"/>
    </location>
</feature>
<sequence length="782" mass="88676">MASSLSNGLSSQRSPNTSYVHDIPIVPHQPATYKEYKEIVPDISVVSDIVDNESPAENLRSASQEVPKLSKYFLQGELTSETLPLNKSSLLRRNIYPEKHVQHTACEHNLGINSCFSKPKQISDAANKIEDYLLLSKLPSCQCYAMNEIASERWNEQFSLPHSKSICISSPRTSNEGKIERELNCSIQNGECLLNRKECKYSETFEKLNPCTDHNSPFKDNGHFSSEIIPNLPLTCTQKIQNCCCSKKQYLKSNRNSTEHEKHVSFDIELRKTDNPEKRQESKISYSNSDATSRNCKKKNCQCQSKTKKLYLNSSKNADDSSASDEHASENEKVSVSTYELLNIWEYIKQQDEKINFLQEQVKILTENSSCGHKFSIEEIDSPKAMESDVPYILNILEVHGDKIQEIQNQINSLSIIDTKSSDISNNENNMFKEVQSQNCENKNTCPENAEQTEASTFVTNTVCCEQVQVTKTSASTMTSLTFENNDKLVYRKQFTVVTDLKHTKEMPAGSELREGKASVRKNRLNKKGLVSNSRKKKDLDSEKRSPNLKLEAKKQVIFSSSSDIPTSSDVQELRTPLQGKKDSSPHVLKKNELQPIEEKEKYPAGFKNVLKHVNEMILDNDQDRHKKRSPGQKTAPKSQPRHSKQKQRQHTYPKLVDTPVAKISKKQTVQHKSPSSSNTSTDSIYQSPEHKQMVLKDTESEHSGDSDQYEPQKFALSGTELDDDKHTFEESATISRYGLSSPNLSVATQRYLENYGLVHDKNSPTKSARKTRTSLSKRYIS</sequence>
<feature type="compositionally biased region" description="Low complexity" evidence="1">
    <location>
        <begin position="674"/>
        <end position="688"/>
    </location>
</feature>
<feature type="compositionally biased region" description="Basic and acidic residues" evidence="1">
    <location>
        <begin position="257"/>
        <end position="282"/>
    </location>
</feature>
<feature type="compositionally biased region" description="Basic and acidic residues" evidence="1">
    <location>
        <begin position="538"/>
        <end position="548"/>
    </location>
</feature>
<feature type="region of interest" description="Disordered" evidence="1">
    <location>
        <begin position="256"/>
        <end position="295"/>
    </location>
</feature>
<reference evidence="2" key="1">
    <citation type="submission" date="2020-08" db="EMBL/GenBank/DDBJ databases">
        <title>Multicomponent nature underlies the extraordinary mechanical properties of spider dragline silk.</title>
        <authorList>
            <person name="Kono N."/>
            <person name="Nakamura H."/>
            <person name="Mori M."/>
            <person name="Yoshida Y."/>
            <person name="Ohtoshi R."/>
            <person name="Malay A.D."/>
            <person name="Moran D.A.P."/>
            <person name="Tomita M."/>
            <person name="Numata K."/>
            <person name="Arakawa K."/>
        </authorList>
    </citation>
    <scope>NUCLEOTIDE SEQUENCE</scope>
</reference>
<name>A0A8X7BWP1_9ARAC</name>
<feature type="compositionally biased region" description="Basic residues" evidence="1">
    <location>
        <begin position="640"/>
        <end position="652"/>
    </location>
</feature>
<comment type="caution">
    <text evidence="2">The sequence shown here is derived from an EMBL/GenBank/DDBJ whole genome shotgun (WGS) entry which is preliminary data.</text>
</comment>
<dbReference type="OrthoDB" id="6423053at2759"/>
<feature type="compositionally biased region" description="Basic and acidic residues" evidence="1">
    <location>
        <begin position="507"/>
        <end position="518"/>
    </location>
</feature>
<dbReference type="Proteomes" id="UP000886998">
    <property type="component" value="Unassembled WGS sequence"/>
</dbReference>
<evidence type="ECO:0000313" key="2">
    <source>
        <dbReference type="EMBL" id="GFY46680.1"/>
    </source>
</evidence>
<keyword evidence="3" id="KW-1185">Reference proteome</keyword>